<organism evidence="2 3">
    <name type="scientific">Streptomyces africanus</name>
    <dbReference type="NCBI Taxonomy" id="231024"/>
    <lineage>
        <taxon>Bacteria</taxon>
        <taxon>Bacillati</taxon>
        <taxon>Actinomycetota</taxon>
        <taxon>Actinomycetes</taxon>
        <taxon>Kitasatosporales</taxon>
        <taxon>Streptomycetaceae</taxon>
        <taxon>Streptomyces</taxon>
    </lineage>
</organism>
<evidence type="ECO:0000313" key="3">
    <source>
        <dbReference type="Proteomes" id="UP001232755"/>
    </source>
</evidence>
<dbReference type="RefSeq" id="WP_307177130.1">
    <property type="nucleotide sequence ID" value="NZ_JAUSYP010000001.1"/>
</dbReference>
<proteinExistence type="predicted"/>
<keyword evidence="1" id="KW-0732">Signal</keyword>
<evidence type="ECO:0008006" key="4">
    <source>
        <dbReference type="Google" id="ProtNLM"/>
    </source>
</evidence>
<dbReference type="InterPro" id="IPR006311">
    <property type="entry name" value="TAT_signal"/>
</dbReference>
<dbReference type="EMBL" id="JAUSYP010000001">
    <property type="protein sequence ID" value="MDQ0750844.1"/>
    <property type="molecule type" value="Genomic_DNA"/>
</dbReference>
<evidence type="ECO:0000313" key="2">
    <source>
        <dbReference type="EMBL" id="MDQ0750844.1"/>
    </source>
</evidence>
<dbReference type="Proteomes" id="UP001232755">
    <property type="component" value="Unassembled WGS sequence"/>
</dbReference>
<keyword evidence="3" id="KW-1185">Reference proteome</keyword>
<comment type="caution">
    <text evidence="2">The sequence shown here is derived from an EMBL/GenBank/DDBJ whole genome shotgun (WGS) entry which is preliminary data.</text>
</comment>
<dbReference type="InterPro" id="IPR019546">
    <property type="entry name" value="TAT_signal_bac_arc"/>
</dbReference>
<name>A0ABU0QTW4_9ACTN</name>
<feature type="signal peptide" evidence="1">
    <location>
        <begin position="1"/>
        <end position="41"/>
    </location>
</feature>
<protein>
    <recommendedName>
        <fullName evidence="4">Secreted protein</fullName>
    </recommendedName>
</protein>
<sequence length="257" mass="27359">MSATPARRPLSRRGFLLRAAAVTAAAAALPHSQALASPAYAAEPRDYTFPKAVREGVARAEARNERLLAGTRSANGWDMETAADQGGSIATRPVPGTPLTDLQVRLGAPETVLVHLVRRFHYEIAELQPGEAVGWAAPKGLRGAARNLASGTAVRIRPGHYPPGTKGGYFPLELAVLRDILAELDGVVRWGGDDRAVDEALFYLVVGPDDTRLATVAERLRVGETTAGEGAGILVDVHDKRRRAAADALARRQRKAA</sequence>
<accession>A0ABU0QTW4</accession>
<evidence type="ECO:0000256" key="1">
    <source>
        <dbReference type="SAM" id="SignalP"/>
    </source>
</evidence>
<gene>
    <name evidence="2" type="ORF">QF034_005075</name>
</gene>
<dbReference type="PROSITE" id="PS51318">
    <property type="entry name" value="TAT"/>
    <property type="match status" value="1"/>
</dbReference>
<dbReference type="NCBIfam" id="TIGR01409">
    <property type="entry name" value="TAT_signal_seq"/>
    <property type="match status" value="1"/>
</dbReference>
<feature type="chain" id="PRO_5045488328" description="Secreted protein" evidence="1">
    <location>
        <begin position="42"/>
        <end position="257"/>
    </location>
</feature>
<reference evidence="2 3" key="1">
    <citation type="submission" date="2023-07" db="EMBL/GenBank/DDBJ databases">
        <title>Comparative genomics of wheat-associated soil bacteria to identify genetic determinants of phenazine resistance.</title>
        <authorList>
            <person name="Mouncey N."/>
        </authorList>
    </citation>
    <scope>NUCLEOTIDE SEQUENCE [LARGE SCALE GENOMIC DNA]</scope>
    <source>
        <strain evidence="2 3">B3I12</strain>
    </source>
</reference>